<feature type="transmembrane region" description="Helical" evidence="6">
    <location>
        <begin position="185"/>
        <end position="207"/>
    </location>
</feature>
<evidence type="ECO:0000256" key="5">
    <source>
        <dbReference type="ARBA" id="ARBA00023136"/>
    </source>
</evidence>
<dbReference type="GO" id="GO:0016020">
    <property type="term" value="C:membrane"/>
    <property type="evidence" value="ECO:0007669"/>
    <property type="project" value="UniProtKB-SubCell"/>
</dbReference>
<feature type="transmembrane region" description="Helical" evidence="6">
    <location>
        <begin position="247"/>
        <end position="275"/>
    </location>
</feature>
<dbReference type="InterPro" id="IPR004680">
    <property type="entry name" value="Cit_transptr-like_dom"/>
</dbReference>
<dbReference type="Proteomes" id="UP000064137">
    <property type="component" value="Chromosome"/>
</dbReference>
<feature type="transmembrane region" description="Helical" evidence="6">
    <location>
        <begin position="421"/>
        <end position="442"/>
    </location>
</feature>
<reference evidence="8 9" key="1">
    <citation type="submission" date="2016-01" db="EMBL/GenBank/DDBJ databases">
        <title>Annotation of Pseudomonas oryzihabitans USDA-ARS-USMARC-56511.</title>
        <authorList>
            <person name="Harhay G.P."/>
            <person name="Harhay D.M."/>
            <person name="Smith T.P.L."/>
            <person name="Bono J.L."/>
            <person name="Heaton M.P."/>
            <person name="Clawson M.L."/>
            <person name="Chitko-Mckown C.G."/>
            <person name="Capik S.F."/>
            <person name="DeDonder K.D."/>
            <person name="Apley M.D."/>
            <person name="Lubbers B.V."/>
            <person name="White B.J."/>
            <person name="Larson R.L."/>
        </authorList>
    </citation>
    <scope>NUCLEOTIDE SEQUENCE [LARGE SCALE GENOMIC DNA]</scope>
    <source>
        <strain evidence="8 9">USDA-ARS-USMARC-56511</strain>
    </source>
</reference>
<evidence type="ECO:0000256" key="3">
    <source>
        <dbReference type="ARBA" id="ARBA00022692"/>
    </source>
</evidence>
<keyword evidence="5 6" id="KW-0472">Membrane</keyword>
<feature type="transmembrane region" description="Helical" evidence="6">
    <location>
        <begin position="326"/>
        <end position="351"/>
    </location>
</feature>
<dbReference type="InterPro" id="IPR014738">
    <property type="entry name" value="Citrate_transporter"/>
</dbReference>
<gene>
    <name evidence="8" type="ORF">APT59_21845</name>
</gene>
<dbReference type="RefSeq" id="WP_059316765.1">
    <property type="nucleotide sequence ID" value="NZ_CP013987.1"/>
</dbReference>
<evidence type="ECO:0000313" key="8">
    <source>
        <dbReference type="EMBL" id="ALZ86727.1"/>
    </source>
</evidence>
<dbReference type="AlphaFoldDB" id="A0A0U4VUA6"/>
<evidence type="ECO:0000256" key="4">
    <source>
        <dbReference type="ARBA" id="ARBA00022989"/>
    </source>
</evidence>
<sequence length="444" mass="47812">MLTFLGFAMVMTFMYLIMTKRLSPLIALTMVPIAFAVLAWALSSEFASLGSVKLDALGPMMLDGIRKLAPTGVMLLFAILYFAVMIDTGLFDPAVRWILKLVKGDPLKVAMGTVFLTLVVSLDGDGSTTYMICVAAMFPLYKRLGMNPLIMTCLMLLSSGVMNLTPWGGPTARAASALHVDPADVFVPMIAPMLLAIAWLFFLAYLYGRSERARLGILQIGETEGADVTVSQCAEARRPHLRWFNGLLTLALMAALIVGVLPMPVLFMIAFGIAMTVNYRCLNMQKQRIAAHAENVLAVVSLIFAAGIFTGILSGTGMVDAMSKGLLAIIPDALGPYMAVITALVSLPFTFFISNDAFYFGVLPVLAEAAAAYGISPVEIARASIVGQPVHLLSPLVPSTYLLVGLAKVEFGDHQRFTLKWATVTCMFLLGGALLLGVFPLYSR</sequence>
<feature type="transmembrane region" description="Helical" evidence="6">
    <location>
        <begin position="146"/>
        <end position="165"/>
    </location>
</feature>
<evidence type="ECO:0000313" key="9">
    <source>
        <dbReference type="Proteomes" id="UP000064137"/>
    </source>
</evidence>
<keyword evidence="3 6" id="KW-0812">Transmembrane</keyword>
<evidence type="ECO:0000256" key="6">
    <source>
        <dbReference type="SAM" id="Phobius"/>
    </source>
</evidence>
<dbReference type="KEGG" id="por:APT59_21845"/>
<feature type="domain" description="Citrate transporter-like" evidence="7">
    <location>
        <begin position="14"/>
        <end position="387"/>
    </location>
</feature>
<comment type="subcellular location">
    <subcellularLocation>
        <location evidence="1">Membrane</location>
        <topology evidence="1">Multi-pass membrane protein</topology>
    </subcellularLocation>
</comment>
<feature type="transmembrane region" description="Helical" evidence="6">
    <location>
        <begin position="67"/>
        <end position="91"/>
    </location>
</feature>
<keyword evidence="2" id="KW-0813">Transport</keyword>
<feature type="transmembrane region" description="Helical" evidence="6">
    <location>
        <begin position="295"/>
        <end position="314"/>
    </location>
</feature>
<organism evidence="8 9">
    <name type="scientific">Pseudomonas oryzihabitans</name>
    <dbReference type="NCBI Taxonomy" id="47885"/>
    <lineage>
        <taxon>Bacteria</taxon>
        <taxon>Pseudomonadati</taxon>
        <taxon>Pseudomonadota</taxon>
        <taxon>Gammaproteobacteria</taxon>
        <taxon>Pseudomonadales</taxon>
        <taxon>Pseudomonadaceae</taxon>
        <taxon>Pseudomonas</taxon>
    </lineage>
</organism>
<evidence type="ECO:0000256" key="1">
    <source>
        <dbReference type="ARBA" id="ARBA00004141"/>
    </source>
</evidence>
<keyword evidence="4 6" id="KW-1133">Transmembrane helix</keyword>
<dbReference type="NCBIfam" id="TIGR00784">
    <property type="entry name" value="citMHS"/>
    <property type="match status" value="1"/>
</dbReference>
<feature type="transmembrane region" description="Helical" evidence="6">
    <location>
        <begin position="357"/>
        <end position="378"/>
    </location>
</feature>
<protein>
    <submittedName>
        <fullName evidence="8">Citrate transporter</fullName>
    </submittedName>
</protein>
<evidence type="ECO:0000259" key="7">
    <source>
        <dbReference type="Pfam" id="PF03600"/>
    </source>
</evidence>
<evidence type="ECO:0000256" key="2">
    <source>
        <dbReference type="ARBA" id="ARBA00022448"/>
    </source>
</evidence>
<name>A0A0U4VUA6_9PSED</name>
<dbReference type="OrthoDB" id="5329450at2"/>
<dbReference type="GO" id="GO:0015137">
    <property type="term" value="F:citrate transmembrane transporter activity"/>
    <property type="evidence" value="ECO:0007669"/>
    <property type="project" value="InterPro"/>
</dbReference>
<dbReference type="EMBL" id="CP013987">
    <property type="protein sequence ID" value="ALZ86727.1"/>
    <property type="molecule type" value="Genomic_DNA"/>
</dbReference>
<accession>A0A0U4VUA6</accession>
<dbReference type="Pfam" id="PF03600">
    <property type="entry name" value="CitMHS"/>
    <property type="match status" value="1"/>
</dbReference>
<proteinExistence type="predicted"/>